<reference evidence="2 3" key="1">
    <citation type="submission" date="2024-08" db="EMBL/GenBank/DDBJ databases">
        <title>Gnathostoma spinigerum genome.</title>
        <authorList>
            <person name="Gonzalez-Bertolin B."/>
            <person name="Monzon S."/>
            <person name="Zaballos A."/>
            <person name="Jimenez P."/>
            <person name="Dekumyoy P."/>
            <person name="Varona S."/>
            <person name="Cuesta I."/>
            <person name="Sumanam S."/>
            <person name="Adisakwattana P."/>
            <person name="Gasser R.B."/>
            <person name="Hernandez-Gonzalez A."/>
            <person name="Young N.D."/>
            <person name="Perteguer M.J."/>
        </authorList>
    </citation>
    <scope>NUCLEOTIDE SEQUENCE [LARGE SCALE GENOMIC DNA]</scope>
    <source>
        <strain evidence="2">AL3</strain>
        <tissue evidence="2">Liver</tissue>
    </source>
</reference>
<keyword evidence="1" id="KW-0812">Transmembrane</keyword>
<comment type="caution">
    <text evidence="2">The sequence shown here is derived from an EMBL/GenBank/DDBJ whole genome shotgun (WGS) entry which is preliminary data.</text>
</comment>
<keyword evidence="3" id="KW-1185">Reference proteome</keyword>
<sequence length="98" mass="12024">MHYDHDCRGLCERYSLPNRNFTEDTENEWTLQNPSEWMYKSQRKRVELIHWCSLLSEKGRAERIDIIARVFFPVAFVFFNIVYWSIYLHEFDQISELN</sequence>
<accession>A0ABD6EX59</accession>
<dbReference type="InterPro" id="IPR036719">
    <property type="entry name" value="Neuro-gated_channel_TM_sf"/>
</dbReference>
<evidence type="ECO:0000256" key="1">
    <source>
        <dbReference type="SAM" id="Phobius"/>
    </source>
</evidence>
<evidence type="ECO:0000313" key="3">
    <source>
        <dbReference type="Proteomes" id="UP001608902"/>
    </source>
</evidence>
<evidence type="ECO:0000313" key="2">
    <source>
        <dbReference type="EMBL" id="MFH4984548.1"/>
    </source>
</evidence>
<name>A0ABD6EX59_9BILA</name>
<keyword evidence="1" id="KW-1133">Transmembrane helix</keyword>
<dbReference type="Proteomes" id="UP001608902">
    <property type="component" value="Unassembled WGS sequence"/>
</dbReference>
<dbReference type="InterPro" id="IPR038050">
    <property type="entry name" value="Neuro_actylchol_rec"/>
</dbReference>
<dbReference type="AlphaFoldDB" id="A0ABD6EX59"/>
<dbReference type="EMBL" id="JBGFUD010018546">
    <property type="protein sequence ID" value="MFH4984548.1"/>
    <property type="molecule type" value="Genomic_DNA"/>
</dbReference>
<gene>
    <name evidence="2" type="ORF">AB6A40_011257</name>
</gene>
<keyword evidence="1" id="KW-0472">Membrane</keyword>
<proteinExistence type="predicted"/>
<organism evidence="2 3">
    <name type="scientific">Gnathostoma spinigerum</name>
    <dbReference type="NCBI Taxonomy" id="75299"/>
    <lineage>
        <taxon>Eukaryota</taxon>
        <taxon>Metazoa</taxon>
        <taxon>Ecdysozoa</taxon>
        <taxon>Nematoda</taxon>
        <taxon>Chromadorea</taxon>
        <taxon>Rhabditida</taxon>
        <taxon>Spirurina</taxon>
        <taxon>Gnathostomatomorpha</taxon>
        <taxon>Gnathostomatoidea</taxon>
        <taxon>Gnathostomatidae</taxon>
        <taxon>Gnathostoma</taxon>
    </lineage>
</organism>
<protein>
    <recommendedName>
        <fullName evidence="4">Neurotransmitter-gated ion-channel transmembrane domain-containing protein</fullName>
    </recommendedName>
</protein>
<dbReference type="SUPFAM" id="SSF90112">
    <property type="entry name" value="Neurotransmitter-gated ion-channel transmembrane pore"/>
    <property type="match status" value="1"/>
</dbReference>
<feature type="transmembrane region" description="Helical" evidence="1">
    <location>
        <begin position="66"/>
        <end position="86"/>
    </location>
</feature>
<dbReference type="Gene3D" id="1.20.58.390">
    <property type="entry name" value="Neurotransmitter-gated ion-channel transmembrane domain"/>
    <property type="match status" value="1"/>
</dbReference>
<evidence type="ECO:0008006" key="4">
    <source>
        <dbReference type="Google" id="ProtNLM"/>
    </source>
</evidence>